<evidence type="ECO:0000313" key="2">
    <source>
        <dbReference type="Proteomes" id="UP000712600"/>
    </source>
</evidence>
<name>A0A8S9R1P5_BRACR</name>
<sequence>MPSSALFTRLVPLERVFHLRSLIVSQEAVRVVDEVFYAGYFGEISCKQFYGQPCADDFAVNG</sequence>
<comment type="caution">
    <text evidence="1">The sequence shown here is derived from an EMBL/GenBank/DDBJ whole genome shotgun (WGS) entry which is preliminary data.</text>
</comment>
<protein>
    <submittedName>
        <fullName evidence="1">Uncharacterized protein</fullName>
    </submittedName>
</protein>
<evidence type="ECO:0000313" key="1">
    <source>
        <dbReference type="EMBL" id="KAF3555535.1"/>
    </source>
</evidence>
<organism evidence="1 2">
    <name type="scientific">Brassica cretica</name>
    <name type="common">Mustard</name>
    <dbReference type="NCBI Taxonomy" id="69181"/>
    <lineage>
        <taxon>Eukaryota</taxon>
        <taxon>Viridiplantae</taxon>
        <taxon>Streptophyta</taxon>
        <taxon>Embryophyta</taxon>
        <taxon>Tracheophyta</taxon>
        <taxon>Spermatophyta</taxon>
        <taxon>Magnoliopsida</taxon>
        <taxon>eudicotyledons</taxon>
        <taxon>Gunneridae</taxon>
        <taxon>Pentapetalae</taxon>
        <taxon>rosids</taxon>
        <taxon>malvids</taxon>
        <taxon>Brassicales</taxon>
        <taxon>Brassicaceae</taxon>
        <taxon>Brassiceae</taxon>
        <taxon>Brassica</taxon>
    </lineage>
</organism>
<dbReference type="Proteomes" id="UP000712600">
    <property type="component" value="Unassembled WGS sequence"/>
</dbReference>
<accession>A0A8S9R1P5</accession>
<reference evidence="1" key="1">
    <citation type="submission" date="2019-12" db="EMBL/GenBank/DDBJ databases">
        <title>Genome sequencing and annotation of Brassica cretica.</title>
        <authorList>
            <person name="Studholme D.J."/>
            <person name="Sarris P."/>
        </authorList>
    </citation>
    <scope>NUCLEOTIDE SEQUENCE</scope>
    <source>
        <strain evidence="1">PFS-109/04</strain>
        <tissue evidence="1">Leaf</tissue>
    </source>
</reference>
<proteinExistence type="predicted"/>
<gene>
    <name evidence="1" type="ORF">F2Q69_00013430</name>
</gene>
<dbReference type="EMBL" id="QGKX02000996">
    <property type="protein sequence ID" value="KAF3555535.1"/>
    <property type="molecule type" value="Genomic_DNA"/>
</dbReference>
<dbReference type="AlphaFoldDB" id="A0A8S9R1P5"/>